<evidence type="ECO:0000259" key="5">
    <source>
        <dbReference type="Pfam" id="PF02836"/>
    </source>
</evidence>
<feature type="domain" description="Beta-mannosidase-like galactose-binding" evidence="6">
    <location>
        <begin position="49"/>
        <end position="108"/>
    </location>
</feature>
<protein>
    <recommendedName>
        <fullName evidence="9">Beta-galactosidase</fullName>
    </recommendedName>
</protein>
<comment type="similarity">
    <text evidence="1">Belongs to the glycosyl hydrolase 2 family.</text>
</comment>
<dbReference type="SUPFAM" id="SSF49785">
    <property type="entry name" value="Galactose-binding domain-like"/>
    <property type="match status" value="1"/>
</dbReference>
<dbReference type="GO" id="GO:0005975">
    <property type="term" value="P:carbohydrate metabolic process"/>
    <property type="evidence" value="ECO:0007669"/>
    <property type="project" value="InterPro"/>
</dbReference>
<keyword evidence="3" id="KW-0326">Glycosidase</keyword>
<dbReference type="AlphaFoldDB" id="A0A9W5Y864"/>
<dbReference type="InterPro" id="IPR017853">
    <property type="entry name" value="GH"/>
</dbReference>
<evidence type="ECO:0000259" key="4">
    <source>
        <dbReference type="Pfam" id="PF00703"/>
    </source>
</evidence>
<proteinExistence type="inferred from homology"/>
<gene>
    <name evidence="7" type="ORF">SH1V18_07090</name>
</gene>
<dbReference type="SUPFAM" id="SSF49303">
    <property type="entry name" value="beta-Galactosidase/glucuronidase domain"/>
    <property type="match status" value="1"/>
</dbReference>
<dbReference type="InterPro" id="IPR006102">
    <property type="entry name" value="Ig-like_GH2"/>
</dbReference>
<dbReference type="GO" id="GO:0004553">
    <property type="term" value="F:hydrolase activity, hydrolyzing O-glycosyl compounds"/>
    <property type="evidence" value="ECO:0007669"/>
    <property type="project" value="InterPro"/>
</dbReference>
<dbReference type="PANTHER" id="PTHR42732">
    <property type="entry name" value="BETA-GALACTOSIDASE"/>
    <property type="match status" value="1"/>
</dbReference>
<dbReference type="RefSeq" id="WP_281812306.1">
    <property type="nucleotide sequence ID" value="NZ_BRLB01000001.1"/>
</dbReference>
<name>A0A9W5Y864_9FIRM</name>
<dbReference type="PANTHER" id="PTHR42732:SF1">
    <property type="entry name" value="BETA-MANNOSIDASE"/>
    <property type="match status" value="1"/>
</dbReference>
<keyword evidence="8" id="KW-1185">Reference proteome</keyword>
<dbReference type="InterPro" id="IPR008979">
    <property type="entry name" value="Galactose-bd-like_sf"/>
</dbReference>
<evidence type="ECO:0000256" key="1">
    <source>
        <dbReference type="ARBA" id="ARBA00007401"/>
    </source>
</evidence>
<dbReference type="Gene3D" id="3.20.20.80">
    <property type="entry name" value="Glycosidases"/>
    <property type="match status" value="1"/>
</dbReference>
<dbReference type="InterPro" id="IPR006103">
    <property type="entry name" value="Glyco_hydro_2_cat"/>
</dbReference>
<dbReference type="InterPro" id="IPR036156">
    <property type="entry name" value="Beta-gal/glucu_dom_sf"/>
</dbReference>
<dbReference type="Gene3D" id="2.60.120.260">
    <property type="entry name" value="Galactose-binding domain-like"/>
    <property type="match status" value="1"/>
</dbReference>
<dbReference type="EMBL" id="BRLB01000001">
    <property type="protein sequence ID" value="GKX28229.1"/>
    <property type="molecule type" value="Genomic_DNA"/>
</dbReference>
<accession>A0A9W5Y864</accession>
<dbReference type="Pfam" id="PF22666">
    <property type="entry name" value="Glyco_hydro_2_N2"/>
    <property type="match status" value="1"/>
</dbReference>
<dbReference type="Proteomes" id="UP001144256">
    <property type="component" value="Unassembled WGS sequence"/>
</dbReference>
<dbReference type="SUPFAM" id="SSF51445">
    <property type="entry name" value="(Trans)glycosidases"/>
    <property type="match status" value="1"/>
</dbReference>
<dbReference type="Pfam" id="PF02836">
    <property type="entry name" value="Glyco_hydro_2_C"/>
    <property type="match status" value="1"/>
</dbReference>
<evidence type="ECO:0000256" key="3">
    <source>
        <dbReference type="ARBA" id="ARBA00023295"/>
    </source>
</evidence>
<evidence type="ECO:0000259" key="6">
    <source>
        <dbReference type="Pfam" id="PF22666"/>
    </source>
</evidence>
<reference evidence="7" key="1">
    <citation type="submission" date="2022-06" db="EMBL/GenBank/DDBJ databases">
        <title>Vallitalea longa sp. nov., an anaerobic bacterium isolated from marine sediment.</title>
        <authorList>
            <person name="Hirano S."/>
            <person name="Terahara T."/>
            <person name="Mori K."/>
            <person name="Hamada M."/>
            <person name="Matsumoto R."/>
            <person name="Kobayashi T."/>
        </authorList>
    </citation>
    <scope>NUCLEOTIDE SEQUENCE</scope>
    <source>
        <strain evidence="7">SH18-1</strain>
    </source>
</reference>
<evidence type="ECO:0000313" key="8">
    <source>
        <dbReference type="Proteomes" id="UP001144256"/>
    </source>
</evidence>
<organism evidence="7 8">
    <name type="scientific">Vallitalea longa</name>
    <dbReference type="NCBI Taxonomy" id="2936439"/>
    <lineage>
        <taxon>Bacteria</taxon>
        <taxon>Bacillati</taxon>
        <taxon>Bacillota</taxon>
        <taxon>Clostridia</taxon>
        <taxon>Lachnospirales</taxon>
        <taxon>Vallitaleaceae</taxon>
        <taxon>Vallitalea</taxon>
    </lineage>
</organism>
<keyword evidence="2" id="KW-0378">Hydrolase</keyword>
<dbReference type="InterPro" id="IPR051913">
    <property type="entry name" value="GH2_Domain-Containing"/>
</dbReference>
<dbReference type="InterPro" id="IPR013783">
    <property type="entry name" value="Ig-like_fold"/>
</dbReference>
<dbReference type="Pfam" id="PF00703">
    <property type="entry name" value="Glyco_hydro_2"/>
    <property type="match status" value="1"/>
</dbReference>
<dbReference type="InterPro" id="IPR054593">
    <property type="entry name" value="Beta-mannosidase-like_N2"/>
</dbReference>
<sequence>MNIIELNGYWECTLLDKTIDVMVPSCFDKYTEKKDIGTPVRFKKCVEIEKLDHEKSFLYFGGVSYYCDIYVNGQKIGSHEGMWDEFRIEATDYLNVGKNIIELEIIKPGYNDNDKFKVREVLSGFIPDVLCTFGGIWDDISLEMYNSFYVQTHYVNAKIDGTLLFNINLDVFDKDEMKIAGTIISPEGKIVKELNNDLVMNEVGQQKIELECKIDDPLLWDTKNPNLYTYDLTISTDSSEQTITKNFGIREIKSDGSKILLNGKPIYTRGILQWGYYDDEIIPNPSKEVIKEEIKVVKEHGFNMIKHCLYIPRKEYFELADKYGVLLWVELPLWLQDVTDELANRIKREYPRILEQIAGYSSIILISLGCELDASIDSSILENMYHLAKESSQALVRDNSGSGECYDGLPIDFADFFDYHFYADLQNMENLLETFTPEWRNYRPWLFGEFCDIDTMRDLEEIRKEKGVDRLMWEIDEPSLNPVSKLKPDFFAGKHDSNMKKYGIRQEYDLIKELSYNHAMVHRKINLESTRSFPAISGYNITSIRDVSIATSGLFNDLMKPKFDNEEFKKFNSDIVLIPAWDLTRIWLNADRVMSKERYNFFSGDYYGLHIVMSNYHNEELVNPILKWELSYEGNTELSGEITTDKIFETSDVKELGYISITLPETDKPKTYILTANMICNDMKVTNEWPVFLYPNIERTQKGIGVYDTGSILTGIEDLYEIVEIQDEQEVLDVDFVITTRLTPKIKEYIEKGGKALFIQRGKGYLPSSKTAFWRESLIRCYNHEALGGIKYESYLDDLRFFSVSTDTALDVFEFDKMGITEFTPIIRRYDTREWIATDYMTEIKMGKGKVIATTLRLEGGMGKQPMFVNNNRFSRYLIDSVIKYLED</sequence>
<evidence type="ECO:0008006" key="9">
    <source>
        <dbReference type="Google" id="ProtNLM"/>
    </source>
</evidence>
<evidence type="ECO:0000256" key="2">
    <source>
        <dbReference type="ARBA" id="ARBA00022801"/>
    </source>
</evidence>
<evidence type="ECO:0000313" key="7">
    <source>
        <dbReference type="EMBL" id="GKX28229.1"/>
    </source>
</evidence>
<feature type="domain" description="Glycoside hydrolase family 2 catalytic" evidence="5">
    <location>
        <begin position="256"/>
        <end position="334"/>
    </location>
</feature>
<comment type="caution">
    <text evidence="7">The sequence shown here is derived from an EMBL/GenBank/DDBJ whole genome shotgun (WGS) entry which is preliminary data.</text>
</comment>
<feature type="domain" description="Glycoside hydrolase family 2 immunoglobulin-like beta-sandwich" evidence="4">
    <location>
        <begin position="148"/>
        <end position="250"/>
    </location>
</feature>
<dbReference type="Gene3D" id="2.60.40.10">
    <property type="entry name" value="Immunoglobulins"/>
    <property type="match status" value="1"/>
</dbReference>